<reference evidence="1" key="1">
    <citation type="submission" date="2017-09" db="EMBL/GenBank/DDBJ databases">
        <title>Polyketide synthases of a Diaporthe helianthi virulent isolate.</title>
        <authorList>
            <person name="Baroncelli R."/>
        </authorList>
    </citation>
    <scope>NUCLEOTIDE SEQUENCE [LARGE SCALE GENOMIC DNA]</scope>
    <source>
        <strain evidence="1">7/96</strain>
    </source>
</reference>
<accession>A0A2P5I4B8</accession>
<evidence type="ECO:0000313" key="2">
    <source>
        <dbReference type="Proteomes" id="UP000094444"/>
    </source>
</evidence>
<name>A0A2P5I4B8_DIAHE</name>
<organism evidence="1 2">
    <name type="scientific">Diaporthe helianthi</name>
    <dbReference type="NCBI Taxonomy" id="158607"/>
    <lineage>
        <taxon>Eukaryota</taxon>
        <taxon>Fungi</taxon>
        <taxon>Dikarya</taxon>
        <taxon>Ascomycota</taxon>
        <taxon>Pezizomycotina</taxon>
        <taxon>Sordariomycetes</taxon>
        <taxon>Sordariomycetidae</taxon>
        <taxon>Diaporthales</taxon>
        <taxon>Diaporthaceae</taxon>
        <taxon>Diaporthe</taxon>
    </lineage>
</organism>
<gene>
    <name evidence="1" type="ORF">DHEL01_v204253</name>
</gene>
<dbReference type="Proteomes" id="UP000094444">
    <property type="component" value="Unassembled WGS sequence"/>
</dbReference>
<evidence type="ECO:0000313" key="1">
    <source>
        <dbReference type="EMBL" id="POS77350.1"/>
    </source>
</evidence>
<dbReference type="AlphaFoldDB" id="A0A2P5I4B8"/>
<comment type="caution">
    <text evidence="1">The sequence shown here is derived from an EMBL/GenBank/DDBJ whole genome shotgun (WGS) entry which is preliminary data.</text>
</comment>
<dbReference type="EMBL" id="MAVT02000277">
    <property type="protein sequence ID" value="POS77350.1"/>
    <property type="molecule type" value="Genomic_DNA"/>
</dbReference>
<sequence length="106" mass="12128">MEAAEVRLQQELVRQVGALRDELVAYINGKPVDYMTAPEMEAHLDEQLELKSVDLVTGAELEEHVNEQLDLQSAELITRTELEDFVEERLEVASQNLPDRIFEAFD</sequence>
<proteinExistence type="predicted"/>
<protein>
    <submittedName>
        <fullName evidence="1">Uncharacterized protein</fullName>
    </submittedName>
</protein>
<dbReference type="InParanoid" id="A0A2P5I4B8"/>
<keyword evidence="2" id="KW-1185">Reference proteome</keyword>